<accession>A0ABP1GFV7</accession>
<feature type="transmembrane region" description="Helical" evidence="1">
    <location>
        <begin position="113"/>
        <end position="134"/>
    </location>
</feature>
<evidence type="ECO:0000313" key="2">
    <source>
        <dbReference type="EMBL" id="CAL5970758.1"/>
    </source>
</evidence>
<feature type="transmembrane region" description="Helical" evidence="1">
    <location>
        <begin position="27"/>
        <end position="44"/>
    </location>
</feature>
<dbReference type="EMBL" id="CAXDID020000001">
    <property type="protein sequence ID" value="CAL5970758.1"/>
    <property type="molecule type" value="Genomic_DNA"/>
</dbReference>
<feature type="transmembrane region" description="Helical" evidence="1">
    <location>
        <begin position="64"/>
        <end position="93"/>
    </location>
</feature>
<dbReference type="Proteomes" id="UP001642409">
    <property type="component" value="Unassembled WGS sequence"/>
</dbReference>
<evidence type="ECO:0000256" key="1">
    <source>
        <dbReference type="SAM" id="Phobius"/>
    </source>
</evidence>
<protein>
    <submittedName>
        <fullName evidence="2">Hypothetical_protein</fullName>
    </submittedName>
</protein>
<gene>
    <name evidence="2" type="ORF">HINF_LOCUS698</name>
</gene>
<comment type="caution">
    <text evidence="2">The sequence shown here is derived from an EMBL/GenBank/DDBJ whole genome shotgun (WGS) entry which is preliminary data.</text>
</comment>
<keyword evidence="1" id="KW-1133">Transmembrane helix</keyword>
<name>A0ABP1GFV7_9EUKA</name>
<organism evidence="2 3">
    <name type="scientific">Hexamita inflata</name>
    <dbReference type="NCBI Taxonomy" id="28002"/>
    <lineage>
        <taxon>Eukaryota</taxon>
        <taxon>Metamonada</taxon>
        <taxon>Diplomonadida</taxon>
        <taxon>Hexamitidae</taxon>
        <taxon>Hexamitinae</taxon>
        <taxon>Hexamita</taxon>
    </lineage>
</organism>
<keyword evidence="1" id="KW-0812">Transmembrane</keyword>
<keyword evidence="3" id="KW-1185">Reference proteome</keyword>
<evidence type="ECO:0000313" key="3">
    <source>
        <dbReference type="Proteomes" id="UP001642409"/>
    </source>
</evidence>
<keyword evidence="1" id="KW-0472">Membrane</keyword>
<reference evidence="2 3" key="1">
    <citation type="submission" date="2024-07" db="EMBL/GenBank/DDBJ databases">
        <authorList>
            <person name="Akdeniz Z."/>
        </authorList>
    </citation>
    <scope>NUCLEOTIDE SEQUENCE [LARGE SCALE GENOMIC DNA]</scope>
</reference>
<sequence length="141" mass="16068">MNIIKDNNSTDITLVDLSYKGCFKMCYLFGGTFIVIIAILESLFMASKMKKQYSTQNLGATTRILICVTTPLLQAVIFTVWCPLHALVYWLLATKSELLKYLDKYYEQGKMSVHLYYISIIIWSIGIPITKLLIGINDTSH</sequence>
<proteinExistence type="predicted"/>